<comment type="caution">
    <text evidence="2">The sequence shown here is derived from an EMBL/GenBank/DDBJ whole genome shotgun (WGS) entry which is preliminary data.</text>
</comment>
<dbReference type="Proteomes" id="UP000681967">
    <property type="component" value="Unassembled WGS sequence"/>
</dbReference>
<sequence length="275" mass="32317">NDHKETFWISYSDTISSLNSKYLLLTQSEYLFIRTEKKIVRKFCSYIMQLFHLNHCSNGNNRTCQGKSITVKYLSNPDDQDFMAIIMDEGKIGFIESRCRDYLDERTYRHKICSDTGEYSDALEFYAPVGSLTIQRIIDDHENLETIRLRRPAPDILPIIISKISNDSDSYIIPSGILNIYAILPRAPRYLLEAIICEINQCSIVFIKKLETNKWYYYQNGYKCEKLSNELDNDLNDIIESRSEMEQIRLIKAAHFLISFIFNNAVKYIYRQEEN</sequence>
<accession>A0A8S2TMM8</accession>
<evidence type="ECO:0000313" key="3">
    <source>
        <dbReference type="Proteomes" id="UP000681967"/>
    </source>
</evidence>
<gene>
    <name evidence="2" type="ORF">BYL167_LOCUS27224</name>
    <name evidence="1" type="ORF">GIL414_LOCUS22617</name>
</gene>
<dbReference type="Proteomes" id="UP000681720">
    <property type="component" value="Unassembled WGS sequence"/>
</dbReference>
<evidence type="ECO:0000313" key="1">
    <source>
        <dbReference type="EMBL" id="CAF4226024.1"/>
    </source>
</evidence>
<dbReference type="AlphaFoldDB" id="A0A8S2TMM8"/>
<proteinExistence type="predicted"/>
<dbReference type="EMBL" id="CAJOBJ010022870">
    <property type="protein sequence ID" value="CAF4226024.1"/>
    <property type="molecule type" value="Genomic_DNA"/>
</dbReference>
<protein>
    <submittedName>
        <fullName evidence="2">Uncharacterized protein</fullName>
    </submittedName>
</protein>
<organism evidence="2 3">
    <name type="scientific">Rotaria magnacalcarata</name>
    <dbReference type="NCBI Taxonomy" id="392030"/>
    <lineage>
        <taxon>Eukaryota</taxon>
        <taxon>Metazoa</taxon>
        <taxon>Spiralia</taxon>
        <taxon>Gnathifera</taxon>
        <taxon>Rotifera</taxon>
        <taxon>Eurotatoria</taxon>
        <taxon>Bdelloidea</taxon>
        <taxon>Philodinida</taxon>
        <taxon>Philodinidae</taxon>
        <taxon>Rotaria</taxon>
    </lineage>
</organism>
<dbReference type="EMBL" id="CAJOBH010034343">
    <property type="protein sequence ID" value="CAF4294334.1"/>
    <property type="molecule type" value="Genomic_DNA"/>
</dbReference>
<name>A0A8S2TMM8_9BILA</name>
<feature type="non-terminal residue" evidence="2">
    <location>
        <position position="1"/>
    </location>
</feature>
<reference evidence="2" key="1">
    <citation type="submission" date="2021-02" db="EMBL/GenBank/DDBJ databases">
        <authorList>
            <person name="Nowell W R."/>
        </authorList>
    </citation>
    <scope>NUCLEOTIDE SEQUENCE</scope>
</reference>
<evidence type="ECO:0000313" key="2">
    <source>
        <dbReference type="EMBL" id="CAF4294334.1"/>
    </source>
</evidence>